<protein>
    <recommendedName>
        <fullName evidence="6">acetolactate synthase</fullName>
        <ecNumber evidence="6">2.2.1.6</ecNumber>
    </recommendedName>
</protein>
<keyword evidence="8" id="KW-0285">Flavoprotein</keyword>
<dbReference type="SUPFAM" id="SSF52518">
    <property type="entry name" value="Thiamin diphosphate-binding fold (THDP-binding)"/>
    <property type="match status" value="2"/>
</dbReference>
<reference evidence="20" key="1">
    <citation type="submission" date="2020-05" db="EMBL/GenBank/DDBJ databases">
        <authorList>
            <person name="Chiriac C."/>
            <person name="Salcher M."/>
            <person name="Ghai R."/>
            <person name="Kavagutti S V."/>
        </authorList>
    </citation>
    <scope>NUCLEOTIDE SEQUENCE</scope>
</reference>
<dbReference type="GO" id="GO:0000287">
    <property type="term" value="F:magnesium ion binding"/>
    <property type="evidence" value="ECO:0007669"/>
    <property type="project" value="InterPro"/>
</dbReference>
<sequence>MECLKAEGVEVVFGLPGGANLPTYDAFVDSEIKHILVRHEAGGGHAAEGYAKATGKVGVAFGTSGPGATNLVTPIVDAMMDSVPVVFMTGQIRSDLLGTDGFQEADTIGITMPGVKHSFMVTDANDIPRTIHEAFYIARSGRPGPVVVDIPVDISRAEIDYEPVTEVSLPGYQPNVEGNAKQIRQAAKALAAAKRPVLYVGGGVVLGNASEELRALAASDRFPVTSTLMGLGSFPSEGPQWLGMLGMHGTRTANYSMDEADLICAIGARFDDRITGKLDEFAPNAKFIHIDVDPAEISKNVPAHIPIVGDVKSVLPHLTSEYRALGADSARLDEWLSRIDAWKEKFPLGYSDTTDSEIRPQYMVEAVYEATGGNAIICSDVGQHQMWTAQYYHFPEPRRWINSGGLGTMGFGLPAAMGAKVGCPDQDVVLIAGDGSIQMNMQELAACSQEGIAVKVLIMNNGCLGMVRQWQELFWDKRYSHVDMGDYPDFVKLAEAYGATGIRLTDKSTLVDDIRAAIATPGPVVVDVRVTEEENVYPMISPGMPARDMVG</sequence>
<evidence type="ECO:0000256" key="5">
    <source>
        <dbReference type="ARBA" id="ARBA00007812"/>
    </source>
</evidence>
<keyword evidence="11" id="KW-0274">FAD</keyword>
<keyword evidence="14" id="KW-0100">Branched-chain amino acid biosynthesis</keyword>
<dbReference type="Pfam" id="PF02776">
    <property type="entry name" value="TPP_enzyme_N"/>
    <property type="match status" value="1"/>
</dbReference>
<evidence type="ECO:0000256" key="1">
    <source>
        <dbReference type="ARBA" id="ARBA00001946"/>
    </source>
</evidence>
<comment type="similarity">
    <text evidence="5 16">Belongs to the TPP enzyme family.</text>
</comment>
<evidence type="ECO:0000256" key="12">
    <source>
        <dbReference type="ARBA" id="ARBA00022842"/>
    </source>
</evidence>
<comment type="catalytic activity">
    <reaction evidence="15">
        <text>2 pyruvate + H(+) = (2S)-2-acetolactate + CO2</text>
        <dbReference type="Rhea" id="RHEA:25249"/>
        <dbReference type="ChEBI" id="CHEBI:15361"/>
        <dbReference type="ChEBI" id="CHEBI:15378"/>
        <dbReference type="ChEBI" id="CHEBI:16526"/>
        <dbReference type="ChEBI" id="CHEBI:58476"/>
        <dbReference type="EC" id="2.2.1.6"/>
    </reaction>
</comment>
<dbReference type="EMBL" id="CAESAO010000060">
    <property type="protein sequence ID" value="CAB4343442.1"/>
    <property type="molecule type" value="Genomic_DNA"/>
</dbReference>
<comment type="cofactor">
    <cofactor evidence="2">
        <name>thiamine diphosphate</name>
        <dbReference type="ChEBI" id="CHEBI:58937"/>
    </cofactor>
</comment>
<keyword evidence="12" id="KW-0460">Magnesium</keyword>
<dbReference type="UniPathway" id="UPA00049">
    <property type="reaction ID" value="UER00059"/>
</dbReference>
<evidence type="ECO:0000256" key="6">
    <source>
        <dbReference type="ARBA" id="ARBA00013145"/>
    </source>
</evidence>
<evidence type="ECO:0000256" key="4">
    <source>
        <dbReference type="ARBA" id="ARBA00005025"/>
    </source>
</evidence>
<dbReference type="PANTHER" id="PTHR18968">
    <property type="entry name" value="THIAMINE PYROPHOSPHATE ENZYMES"/>
    <property type="match status" value="1"/>
</dbReference>
<dbReference type="InterPro" id="IPR000399">
    <property type="entry name" value="TPP-bd_CS"/>
</dbReference>
<feature type="domain" description="Thiamine pyrophosphate enzyme TPP-binding" evidence="18">
    <location>
        <begin position="380"/>
        <end position="528"/>
    </location>
</feature>
<dbReference type="FunFam" id="3.40.50.970:FF:000016">
    <property type="entry name" value="Acetolactate synthase"/>
    <property type="match status" value="1"/>
</dbReference>
<evidence type="ECO:0000256" key="10">
    <source>
        <dbReference type="ARBA" id="ARBA00022723"/>
    </source>
</evidence>
<evidence type="ECO:0000256" key="3">
    <source>
        <dbReference type="ARBA" id="ARBA00004974"/>
    </source>
</evidence>
<dbReference type="CDD" id="cd02015">
    <property type="entry name" value="TPP_AHAS"/>
    <property type="match status" value="1"/>
</dbReference>
<dbReference type="GO" id="GO:0009099">
    <property type="term" value="P:L-valine biosynthetic process"/>
    <property type="evidence" value="ECO:0007669"/>
    <property type="project" value="UniProtKB-UniPathway"/>
</dbReference>
<organism evidence="20">
    <name type="scientific">freshwater metagenome</name>
    <dbReference type="NCBI Taxonomy" id="449393"/>
    <lineage>
        <taxon>unclassified sequences</taxon>
        <taxon>metagenomes</taxon>
        <taxon>ecological metagenomes</taxon>
    </lineage>
</organism>
<evidence type="ECO:0000256" key="13">
    <source>
        <dbReference type="ARBA" id="ARBA00023052"/>
    </source>
</evidence>
<evidence type="ECO:0000256" key="8">
    <source>
        <dbReference type="ARBA" id="ARBA00022630"/>
    </source>
</evidence>
<evidence type="ECO:0000313" key="20">
    <source>
        <dbReference type="EMBL" id="CAB4343442.1"/>
    </source>
</evidence>
<comment type="cofactor">
    <cofactor evidence="1">
        <name>Mg(2+)</name>
        <dbReference type="ChEBI" id="CHEBI:18420"/>
    </cofactor>
</comment>
<dbReference type="GO" id="GO:0009097">
    <property type="term" value="P:isoleucine biosynthetic process"/>
    <property type="evidence" value="ECO:0007669"/>
    <property type="project" value="UniProtKB-UniPathway"/>
</dbReference>
<comment type="pathway">
    <text evidence="4">Amino-acid biosynthesis; L-valine biosynthesis; L-valine from pyruvate: step 1/4.</text>
</comment>
<keyword evidence="7" id="KW-0028">Amino-acid biosynthesis</keyword>
<keyword evidence="9" id="KW-0808">Transferase</keyword>
<dbReference type="FunFam" id="3.40.50.970:FF:000007">
    <property type="entry name" value="Acetolactate synthase"/>
    <property type="match status" value="1"/>
</dbReference>
<dbReference type="CDD" id="cd07035">
    <property type="entry name" value="TPP_PYR_POX_like"/>
    <property type="match status" value="1"/>
</dbReference>
<evidence type="ECO:0000256" key="9">
    <source>
        <dbReference type="ARBA" id="ARBA00022679"/>
    </source>
</evidence>
<name>A0A6J5ZQ73_9ZZZZ</name>
<dbReference type="AlphaFoldDB" id="A0A6J5ZQ73"/>
<evidence type="ECO:0000259" key="17">
    <source>
        <dbReference type="Pfam" id="PF00205"/>
    </source>
</evidence>
<dbReference type="EC" id="2.2.1.6" evidence="6"/>
<feature type="domain" description="Thiamine pyrophosphate enzyme N-terminal TPP-binding" evidence="19">
    <location>
        <begin position="2"/>
        <end position="108"/>
    </location>
</feature>
<dbReference type="UniPathway" id="UPA00047">
    <property type="reaction ID" value="UER00055"/>
</dbReference>
<proteinExistence type="inferred from homology"/>
<dbReference type="InterPro" id="IPR039368">
    <property type="entry name" value="AHAS_TPP"/>
</dbReference>
<evidence type="ECO:0000259" key="18">
    <source>
        <dbReference type="Pfam" id="PF02775"/>
    </source>
</evidence>
<dbReference type="Gene3D" id="3.40.50.1220">
    <property type="entry name" value="TPP-binding domain"/>
    <property type="match status" value="1"/>
</dbReference>
<dbReference type="InterPro" id="IPR012846">
    <property type="entry name" value="Acetolactate_synth_lsu"/>
</dbReference>
<dbReference type="InterPro" id="IPR011766">
    <property type="entry name" value="TPP_enzyme_TPP-bd"/>
</dbReference>
<evidence type="ECO:0000256" key="16">
    <source>
        <dbReference type="RuleBase" id="RU362132"/>
    </source>
</evidence>
<comment type="pathway">
    <text evidence="3">Amino-acid biosynthesis; L-isoleucine biosynthesis; L-isoleucine from 2-oxobutanoate: step 1/4.</text>
</comment>
<keyword evidence="10" id="KW-0479">Metal-binding</keyword>
<feature type="domain" description="Thiamine pyrophosphate enzyme central" evidence="17">
    <location>
        <begin position="183"/>
        <end position="318"/>
    </location>
</feature>
<evidence type="ECO:0000259" key="19">
    <source>
        <dbReference type="Pfam" id="PF02776"/>
    </source>
</evidence>
<evidence type="ECO:0000256" key="15">
    <source>
        <dbReference type="ARBA" id="ARBA00048670"/>
    </source>
</evidence>
<dbReference type="NCBIfam" id="TIGR00118">
    <property type="entry name" value="acolac_lg"/>
    <property type="match status" value="1"/>
</dbReference>
<evidence type="ECO:0000256" key="7">
    <source>
        <dbReference type="ARBA" id="ARBA00022605"/>
    </source>
</evidence>
<dbReference type="GO" id="GO:0003984">
    <property type="term" value="F:acetolactate synthase activity"/>
    <property type="evidence" value="ECO:0007669"/>
    <property type="project" value="UniProtKB-EC"/>
</dbReference>
<dbReference type="PANTHER" id="PTHR18968:SF13">
    <property type="entry name" value="ACETOLACTATE SYNTHASE CATALYTIC SUBUNIT, MITOCHONDRIAL"/>
    <property type="match status" value="1"/>
</dbReference>
<dbReference type="GO" id="GO:0030976">
    <property type="term" value="F:thiamine pyrophosphate binding"/>
    <property type="evidence" value="ECO:0007669"/>
    <property type="project" value="InterPro"/>
</dbReference>
<dbReference type="InterPro" id="IPR029035">
    <property type="entry name" value="DHS-like_NAD/FAD-binding_dom"/>
</dbReference>
<dbReference type="InterPro" id="IPR029061">
    <property type="entry name" value="THDP-binding"/>
</dbReference>
<evidence type="ECO:0000256" key="2">
    <source>
        <dbReference type="ARBA" id="ARBA00001964"/>
    </source>
</evidence>
<keyword evidence="13 16" id="KW-0786">Thiamine pyrophosphate</keyword>
<accession>A0A6J5ZQ73</accession>
<dbReference type="GO" id="GO:0005948">
    <property type="term" value="C:acetolactate synthase complex"/>
    <property type="evidence" value="ECO:0007669"/>
    <property type="project" value="TreeGrafter"/>
</dbReference>
<dbReference type="Gene3D" id="3.40.50.970">
    <property type="match status" value="2"/>
</dbReference>
<dbReference type="PROSITE" id="PS00187">
    <property type="entry name" value="TPP_ENZYMES"/>
    <property type="match status" value="1"/>
</dbReference>
<dbReference type="InterPro" id="IPR012001">
    <property type="entry name" value="Thiamin_PyroP_enz_TPP-bd_dom"/>
</dbReference>
<dbReference type="Pfam" id="PF02775">
    <property type="entry name" value="TPP_enzyme_C"/>
    <property type="match status" value="1"/>
</dbReference>
<dbReference type="FunFam" id="3.40.50.1220:FF:000008">
    <property type="entry name" value="Acetolactate synthase"/>
    <property type="match status" value="1"/>
</dbReference>
<dbReference type="GO" id="GO:0050660">
    <property type="term" value="F:flavin adenine dinucleotide binding"/>
    <property type="evidence" value="ECO:0007669"/>
    <property type="project" value="InterPro"/>
</dbReference>
<dbReference type="Pfam" id="PF00205">
    <property type="entry name" value="TPP_enzyme_M"/>
    <property type="match status" value="1"/>
</dbReference>
<evidence type="ECO:0000256" key="14">
    <source>
        <dbReference type="ARBA" id="ARBA00023304"/>
    </source>
</evidence>
<evidence type="ECO:0000256" key="11">
    <source>
        <dbReference type="ARBA" id="ARBA00022827"/>
    </source>
</evidence>
<dbReference type="InterPro" id="IPR045229">
    <property type="entry name" value="TPP_enz"/>
</dbReference>
<dbReference type="InterPro" id="IPR012000">
    <property type="entry name" value="Thiamin_PyroP_enz_cen_dom"/>
</dbReference>
<gene>
    <name evidence="20" type="ORF">UFOPK3522_00830</name>
</gene>
<dbReference type="SUPFAM" id="SSF52467">
    <property type="entry name" value="DHS-like NAD/FAD-binding domain"/>
    <property type="match status" value="1"/>
</dbReference>